<dbReference type="EMBL" id="JBBBNY010000002">
    <property type="protein sequence ID" value="MEI7035897.1"/>
    <property type="molecule type" value="Genomic_DNA"/>
</dbReference>
<evidence type="ECO:0000313" key="1">
    <source>
        <dbReference type="EMBL" id="MEI7035897.1"/>
    </source>
</evidence>
<accession>A0ABU8JA26</accession>
<keyword evidence="2" id="KW-1185">Reference proteome</keyword>
<evidence type="ECO:0000313" key="2">
    <source>
        <dbReference type="Proteomes" id="UP001381174"/>
    </source>
</evidence>
<comment type="caution">
    <text evidence="1">The sequence shown here is derived from an EMBL/GenBank/DDBJ whole genome shotgun (WGS) entry which is preliminary data.</text>
</comment>
<dbReference type="RefSeq" id="WP_336806521.1">
    <property type="nucleotide sequence ID" value="NZ_JBBBNY010000002.1"/>
</dbReference>
<name>A0ABU8JA26_9GAMM</name>
<proteinExistence type="predicted"/>
<reference evidence="1 2" key="1">
    <citation type="journal article" date="2014" name="Int. J. Syst. Evol. Microbiol.">
        <title>Fulvimonas yonginensis sp. nov., isolated from greenhouse soil, and emended description of the genus Fulvimonas.</title>
        <authorList>
            <person name="Ahn J.H."/>
            <person name="Kim S.J."/>
            <person name="Weon H.Y."/>
            <person name="Hong S.B."/>
            <person name="Seok S.J."/>
            <person name="Kwon S.W."/>
        </authorList>
    </citation>
    <scope>NUCLEOTIDE SEQUENCE [LARGE SCALE GENOMIC DNA]</scope>
    <source>
        <strain evidence="1 2">KACC 16952</strain>
    </source>
</reference>
<dbReference type="Proteomes" id="UP001381174">
    <property type="component" value="Unassembled WGS sequence"/>
</dbReference>
<organism evidence="1 2">
    <name type="scientific">Fulvimonas yonginensis</name>
    <dbReference type="NCBI Taxonomy" id="1495200"/>
    <lineage>
        <taxon>Bacteria</taxon>
        <taxon>Pseudomonadati</taxon>
        <taxon>Pseudomonadota</taxon>
        <taxon>Gammaproteobacteria</taxon>
        <taxon>Lysobacterales</taxon>
        <taxon>Rhodanobacteraceae</taxon>
        <taxon>Fulvimonas</taxon>
    </lineage>
</organism>
<sequence length="138" mass="15269">MIEPARIRWPRPGELTAPASVAAHLVHTSAEAMAARLAMKWWRSLIYIPGRGWAVLEDGVWAFRDAERVAIAIALQEDDGGDVALARRLATMPAWAPRAERRAAHKALRAWARKSPALPLVLVALVEAEQLLAWEPRA</sequence>
<protein>
    <submittedName>
        <fullName evidence="1">Uncharacterized protein</fullName>
    </submittedName>
</protein>
<gene>
    <name evidence="1" type="ORF">WAT24_03885</name>
</gene>